<reference evidence="1 2" key="1">
    <citation type="submission" date="2019-02" db="EMBL/GenBank/DDBJ databases">
        <title>Complete genome sequence of Pseudomonas sp. SNU WT1 isolated from rainbow trout.</title>
        <authorList>
            <person name="Oh W.T."/>
            <person name="Park S.C."/>
        </authorList>
    </citation>
    <scope>NUCLEOTIDE SEQUENCE [LARGE SCALE GENOMIC DNA]</scope>
    <source>
        <strain evidence="1 2">SNU WT1</strain>
    </source>
</reference>
<sequence>METEIDDAVGRVAVGDFRFVLLGEIRRLLAEARQAVERSITPDFISREKAELIRRRSIDESVRDLASFASTVASAFPGLSLKANAAIDLATLIQASIDAKELVSLAVAVMSLFEQPVLPGDVTSVVIDPGEGGVDIKIGASSGSKVSPGTRELGSALEAAGNAQRYLCVTSIMIDGARATNRRLSGVEQLARAVAYNMLEFGVTLPPGYQGIGVAGLRLWQTCLSLADPGEGHNLVTCLDARLLDGTVVHIEHIDRGKQTDREIAEAYRLPSPLNAARVRLQAGVAAPCTAYIGRPPFDNGSVAHPATYVQMARYFEDDLLKTAHVVASACNVMFVNGIADCKIAMERMTTSQMVRFMAAIAGNVSRDRSRQFLSAAFNLNVPLFDDRDSANPRWIGAKLEIAHTAIDIVLAGGFEKVTWDGASNLPKSEPIILTFSDAEWMLLMHRAHELGLETYVSAGMDRTHMEACVYCGVDGVGIGTSLHYLKKDENGKIIMGELKPDAVLDVLATRDTAAMQARGRGATALAMLDRLHFEQILSQDLEAIREALFQTLSAAPPLDEAIEQVLLRLESVPFWKRMLEHKARSYRDHPVVARARRRLIAREFEPKNEGVDLTPVLRTEARLRNALVRNDITELLEILR</sequence>
<dbReference type="OrthoDB" id="5190217at2"/>
<dbReference type="AlphaFoldDB" id="A0A411MIV2"/>
<dbReference type="Proteomes" id="UP000291130">
    <property type="component" value="Chromosome"/>
</dbReference>
<dbReference type="RefSeq" id="WP_130264604.1">
    <property type="nucleotide sequence ID" value="NZ_CP035952.1"/>
</dbReference>
<gene>
    <name evidence="1" type="ORF">EXN22_13905</name>
</gene>
<keyword evidence="2" id="KW-1185">Reference proteome</keyword>
<evidence type="ECO:0000313" key="1">
    <source>
        <dbReference type="EMBL" id="QBF26737.1"/>
    </source>
</evidence>
<name>A0A411MIV2_9PSED</name>
<dbReference type="EMBL" id="CP035952">
    <property type="protein sequence ID" value="QBF26737.1"/>
    <property type="molecule type" value="Genomic_DNA"/>
</dbReference>
<accession>A0A411MIV2</accession>
<proteinExistence type="predicted"/>
<dbReference type="KEGG" id="ptk:EXN22_13905"/>
<organism evidence="1 2">
    <name type="scientific">Pseudomonas tructae</name>
    <dbReference type="NCBI Taxonomy" id="2518644"/>
    <lineage>
        <taxon>Bacteria</taxon>
        <taxon>Pseudomonadati</taxon>
        <taxon>Pseudomonadota</taxon>
        <taxon>Gammaproteobacteria</taxon>
        <taxon>Pseudomonadales</taxon>
        <taxon>Pseudomonadaceae</taxon>
        <taxon>Pseudomonas</taxon>
    </lineage>
</organism>
<protein>
    <submittedName>
        <fullName evidence="1">Uncharacterized protein</fullName>
    </submittedName>
</protein>
<evidence type="ECO:0000313" key="2">
    <source>
        <dbReference type="Proteomes" id="UP000291130"/>
    </source>
</evidence>